<organism evidence="2 3">
    <name type="scientific">Paenibacillus mangrovi</name>
    <dbReference type="NCBI Taxonomy" id="2931978"/>
    <lineage>
        <taxon>Bacteria</taxon>
        <taxon>Bacillati</taxon>
        <taxon>Bacillota</taxon>
        <taxon>Bacilli</taxon>
        <taxon>Bacillales</taxon>
        <taxon>Paenibacillaceae</taxon>
        <taxon>Paenibacillus</taxon>
    </lineage>
</organism>
<feature type="chain" id="PRO_5040936213" evidence="1">
    <location>
        <begin position="25"/>
        <end position="83"/>
    </location>
</feature>
<comment type="caution">
    <text evidence="2">The sequence shown here is derived from an EMBL/GenBank/DDBJ whole genome shotgun (WGS) entry which is preliminary data.</text>
</comment>
<evidence type="ECO:0000313" key="2">
    <source>
        <dbReference type="EMBL" id="MCJ8014470.1"/>
    </source>
</evidence>
<feature type="non-terminal residue" evidence="2">
    <location>
        <position position="83"/>
    </location>
</feature>
<evidence type="ECO:0000256" key="1">
    <source>
        <dbReference type="SAM" id="SignalP"/>
    </source>
</evidence>
<dbReference type="AlphaFoldDB" id="A0A9X1WV43"/>
<dbReference type="Proteomes" id="UP001139347">
    <property type="component" value="Unassembled WGS sequence"/>
</dbReference>
<keyword evidence="1" id="KW-0732">Signal</keyword>
<proteinExistence type="predicted"/>
<dbReference type="RefSeq" id="WP_244729157.1">
    <property type="nucleotide sequence ID" value="NZ_JALIRP010000011.1"/>
</dbReference>
<reference evidence="2" key="1">
    <citation type="submission" date="2022-04" db="EMBL/GenBank/DDBJ databases">
        <title>Paenibacillus mangrovi sp. nov., a novel endophytic bacterium isolated from bark of Kandelia candel.</title>
        <authorList>
            <person name="Tuo L."/>
        </authorList>
    </citation>
    <scope>NUCLEOTIDE SEQUENCE</scope>
    <source>
        <strain evidence="2">KQZ6P-2</strain>
    </source>
</reference>
<name>A0A9X1WV43_9BACL</name>
<gene>
    <name evidence="2" type="ORF">MUG84_22475</name>
</gene>
<keyword evidence="3" id="KW-1185">Reference proteome</keyword>
<evidence type="ECO:0000313" key="3">
    <source>
        <dbReference type="Proteomes" id="UP001139347"/>
    </source>
</evidence>
<dbReference type="EMBL" id="JALIRP010000011">
    <property type="protein sequence ID" value="MCJ8014470.1"/>
    <property type="molecule type" value="Genomic_DNA"/>
</dbReference>
<feature type="signal peptide" evidence="1">
    <location>
        <begin position="1"/>
        <end position="24"/>
    </location>
</feature>
<accession>A0A9X1WV43</accession>
<sequence length="83" mass="9941">MRSFSFVFLILCFLISGCSGGTHIESKPILYDFTEPYRFPFEVNDVRTEIEIYNPDLFQQYVFHYKNKQTKQEINYILSKVNE</sequence>
<dbReference type="PROSITE" id="PS51257">
    <property type="entry name" value="PROKAR_LIPOPROTEIN"/>
    <property type="match status" value="1"/>
</dbReference>
<protein>
    <submittedName>
        <fullName evidence="2">Uncharacterized protein</fullName>
    </submittedName>
</protein>